<evidence type="ECO:0000256" key="2">
    <source>
        <dbReference type="ARBA" id="ARBA00022723"/>
    </source>
</evidence>
<keyword evidence="5" id="KW-0862">Zinc</keyword>
<keyword evidence="4 7" id="KW-0863">Zinc-finger</keyword>
<dbReference type="PROSITE" id="PS00028">
    <property type="entry name" value="ZINC_FINGER_C2H2_1"/>
    <property type="match status" value="2"/>
</dbReference>
<comment type="caution">
    <text evidence="10">The sequence shown here is derived from an EMBL/GenBank/DDBJ whole genome shotgun (WGS) entry which is preliminary data.</text>
</comment>
<evidence type="ECO:0000256" key="8">
    <source>
        <dbReference type="SAM" id="MobiDB-lite"/>
    </source>
</evidence>
<keyword evidence="11" id="KW-1185">Reference proteome</keyword>
<keyword evidence="3" id="KW-0677">Repeat</keyword>
<reference evidence="10 11" key="1">
    <citation type="submission" date="2019-09" db="EMBL/GenBank/DDBJ databases">
        <title>Bird 10,000 Genomes (B10K) Project - Family phase.</title>
        <authorList>
            <person name="Zhang G."/>
        </authorList>
    </citation>
    <scope>NUCLEOTIDE SEQUENCE [LARGE SCALE GENOMIC DNA]</scope>
    <source>
        <strain evidence="10">OUT-0054</strain>
        <tissue evidence="10">Blood</tissue>
    </source>
</reference>
<evidence type="ECO:0000256" key="1">
    <source>
        <dbReference type="ARBA" id="ARBA00004123"/>
    </source>
</evidence>
<evidence type="ECO:0000256" key="6">
    <source>
        <dbReference type="ARBA" id="ARBA00023242"/>
    </source>
</evidence>
<dbReference type="FunFam" id="3.30.160.60:FF:000446">
    <property type="entry name" value="Zinc finger protein"/>
    <property type="match status" value="1"/>
</dbReference>
<proteinExistence type="predicted"/>
<comment type="subcellular location">
    <subcellularLocation>
        <location evidence="1">Nucleus</location>
    </subcellularLocation>
</comment>
<dbReference type="Pfam" id="PF00096">
    <property type="entry name" value="zf-C2H2"/>
    <property type="match status" value="2"/>
</dbReference>
<sequence length="120" mass="13662">VHTGERPFPCPHCGRRFRQRIHLRSHLRTHTGERPHPCPRCPRRFAHRQHLLRHLRLHGDTAAEHGQHRGDTAAEHRGDTAPEHRGDRDRDSPAEEKPLPCPSCDMSLGCQQNPGLQAGP</sequence>
<evidence type="ECO:0000313" key="11">
    <source>
        <dbReference type="Proteomes" id="UP000549775"/>
    </source>
</evidence>
<evidence type="ECO:0000313" key="10">
    <source>
        <dbReference type="EMBL" id="NWZ74553.1"/>
    </source>
</evidence>
<dbReference type="Gene3D" id="3.30.160.60">
    <property type="entry name" value="Classic Zinc Finger"/>
    <property type="match status" value="2"/>
</dbReference>
<feature type="compositionally biased region" description="Polar residues" evidence="8">
    <location>
        <begin position="109"/>
        <end position="120"/>
    </location>
</feature>
<dbReference type="GO" id="GO:0005634">
    <property type="term" value="C:nucleus"/>
    <property type="evidence" value="ECO:0007669"/>
    <property type="project" value="UniProtKB-SubCell"/>
</dbReference>
<evidence type="ECO:0000256" key="5">
    <source>
        <dbReference type="ARBA" id="ARBA00022833"/>
    </source>
</evidence>
<feature type="domain" description="C2H2-type" evidence="9">
    <location>
        <begin position="36"/>
        <end position="63"/>
    </location>
</feature>
<accession>A0A7K7Q435</accession>
<gene>
    <name evidence="10" type="primary">Znf467</name>
    <name evidence="10" type="ORF">ACRARU_R15115</name>
</gene>
<dbReference type="SUPFAM" id="SSF57667">
    <property type="entry name" value="beta-beta-alpha zinc fingers"/>
    <property type="match status" value="1"/>
</dbReference>
<dbReference type="SMART" id="SM00355">
    <property type="entry name" value="ZnF_C2H2"/>
    <property type="match status" value="2"/>
</dbReference>
<evidence type="ECO:0000256" key="4">
    <source>
        <dbReference type="ARBA" id="ARBA00022771"/>
    </source>
</evidence>
<feature type="compositionally biased region" description="Basic and acidic residues" evidence="8">
    <location>
        <begin position="57"/>
        <end position="98"/>
    </location>
</feature>
<dbReference type="Proteomes" id="UP000549775">
    <property type="component" value="Unassembled WGS sequence"/>
</dbReference>
<protein>
    <submittedName>
        <fullName evidence="10">ZN467 protein</fullName>
    </submittedName>
</protein>
<dbReference type="InterPro" id="IPR036236">
    <property type="entry name" value="Znf_C2H2_sf"/>
</dbReference>
<evidence type="ECO:0000256" key="3">
    <source>
        <dbReference type="ARBA" id="ARBA00022737"/>
    </source>
</evidence>
<feature type="non-terminal residue" evidence="10">
    <location>
        <position position="120"/>
    </location>
</feature>
<feature type="region of interest" description="Disordered" evidence="8">
    <location>
        <begin position="54"/>
        <end position="120"/>
    </location>
</feature>
<dbReference type="AlphaFoldDB" id="A0A7K7Q435"/>
<dbReference type="EMBL" id="VZST01023703">
    <property type="protein sequence ID" value="NWZ74553.1"/>
    <property type="molecule type" value="Genomic_DNA"/>
</dbReference>
<feature type="domain" description="C2H2-type" evidence="9">
    <location>
        <begin position="8"/>
        <end position="35"/>
    </location>
</feature>
<dbReference type="InterPro" id="IPR013087">
    <property type="entry name" value="Znf_C2H2_type"/>
</dbReference>
<keyword evidence="2" id="KW-0479">Metal-binding</keyword>
<feature type="non-terminal residue" evidence="10">
    <location>
        <position position="1"/>
    </location>
</feature>
<dbReference type="PANTHER" id="PTHR24394">
    <property type="entry name" value="ZINC FINGER PROTEIN"/>
    <property type="match status" value="1"/>
</dbReference>
<evidence type="ECO:0000259" key="9">
    <source>
        <dbReference type="PROSITE" id="PS50157"/>
    </source>
</evidence>
<dbReference type="GO" id="GO:0000981">
    <property type="term" value="F:DNA-binding transcription factor activity, RNA polymerase II-specific"/>
    <property type="evidence" value="ECO:0007669"/>
    <property type="project" value="TreeGrafter"/>
</dbReference>
<dbReference type="PROSITE" id="PS50157">
    <property type="entry name" value="ZINC_FINGER_C2H2_2"/>
    <property type="match status" value="2"/>
</dbReference>
<organism evidence="10 11">
    <name type="scientific">Acrocephalus arundinaceus</name>
    <name type="common">Great reed-warbler</name>
    <dbReference type="NCBI Taxonomy" id="39621"/>
    <lineage>
        <taxon>Eukaryota</taxon>
        <taxon>Metazoa</taxon>
        <taxon>Chordata</taxon>
        <taxon>Craniata</taxon>
        <taxon>Vertebrata</taxon>
        <taxon>Euteleostomi</taxon>
        <taxon>Archelosauria</taxon>
        <taxon>Archosauria</taxon>
        <taxon>Dinosauria</taxon>
        <taxon>Saurischia</taxon>
        <taxon>Theropoda</taxon>
        <taxon>Coelurosauria</taxon>
        <taxon>Aves</taxon>
        <taxon>Neognathae</taxon>
        <taxon>Neoaves</taxon>
        <taxon>Telluraves</taxon>
        <taxon>Australaves</taxon>
        <taxon>Passeriformes</taxon>
        <taxon>Sylvioidea</taxon>
        <taxon>Sylviidae</taxon>
        <taxon>Acrocephalinae</taxon>
        <taxon>Acrocephalus</taxon>
    </lineage>
</organism>
<keyword evidence="6" id="KW-0539">Nucleus</keyword>
<dbReference type="PANTHER" id="PTHR24394:SF44">
    <property type="entry name" value="ZINC FINGER PROTEIN 271-LIKE"/>
    <property type="match status" value="1"/>
</dbReference>
<dbReference type="OrthoDB" id="654211at2759"/>
<dbReference type="FunFam" id="3.30.160.60:FF:000710">
    <property type="entry name" value="Zinc finger protein 768"/>
    <property type="match status" value="1"/>
</dbReference>
<evidence type="ECO:0000256" key="7">
    <source>
        <dbReference type="PROSITE-ProRule" id="PRU00042"/>
    </source>
</evidence>
<name>A0A7K7Q435_ACRAR</name>
<dbReference type="GO" id="GO:0008270">
    <property type="term" value="F:zinc ion binding"/>
    <property type="evidence" value="ECO:0007669"/>
    <property type="project" value="UniProtKB-KW"/>
</dbReference>